<feature type="region of interest" description="Disordered" evidence="2">
    <location>
        <begin position="680"/>
        <end position="706"/>
    </location>
</feature>
<protein>
    <recommendedName>
        <fullName evidence="3">Rab-GAP TBC domain-containing protein</fullName>
    </recommendedName>
</protein>
<feature type="region of interest" description="Disordered" evidence="2">
    <location>
        <begin position="514"/>
        <end position="589"/>
    </location>
</feature>
<keyword evidence="1" id="KW-0343">GTPase activation</keyword>
<dbReference type="InterPro" id="IPR000195">
    <property type="entry name" value="Rab-GAP-TBC_dom"/>
</dbReference>
<dbReference type="PANTHER" id="PTHR22957:SF333">
    <property type="entry name" value="TBC1 DOMAIN FAMILY MEMBER 25"/>
    <property type="match status" value="1"/>
</dbReference>
<accession>A0ABD2NQD7</accession>
<dbReference type="PANTHER" id="PTHR22957">
    <property type="entry name" value="TBC1 DOMAIN FAMILY MEMBER GTPASE-ACTIVATING PROTEIN"/>
    <property type="match status" value="1"/>
</dbReference>
<dbReference type="Gene3D" id="1.10.472.80">
    <property type="entry name" value="Ypt/Rab-GAP domain of gyp1p, domain 3"/>
    <property type="match status" value="1"/>
</dbReference>
<evidence type="ECO:0000256" key="2">
    <source>
        <dbReference type="SAM" id="MobiDB-lite"/>
    </source>
</evidence>
<feature type="compositionally biased region" description="Low complexity" evidence="2">
    <location>
        <begin position="579"/>
        <end position="588"/>
    </location>
</feature>
<proteinExistence type="predicted"/>
<comment type="caution">
    <text evidence="4">The sequence shown here is derived from an EMBL/GenBank/DDBJ whole genome shotgun (WGS) entry which is preliminary data.</text>
</comment>
<reference evidence="4 5" key="1">
    <citation type="journal article" date="2021" name="BMC Biol.">
        <title>Horizontally acquired antibacterial genes associated with adaptive radiation of ladybird beetles.</title>
        <authorList>
            <person name="Li H.S."/>
            <person name="Tang X.F."/>
            <person name="Huang Y.H."/>
            <person name="Xu Z.Y."/>
            <person name="Chen M.L."/>
            <person name="Du X.Y."/>
            <person name="Qiu B.Y."/>
            <person name="Chen P.T."/>
            <person name="Zhang W."/>
            <person name="Slipinski A."/>
            <person name="Escalona H.E."/>
            <person name="Waterhouse R.M."/>
            <person name="Zwick A."/>
            <person name="Pang H."/>
        </authorList>
    </citation>
    <scope>NUCLEOTIDE SEQUENCE [LARGE SCALE GENOMIC DNA]</scope>
    <source>
        <strain evidence="4">SYSU2018</strain>
    </source>
</reference>
<dbReference type="Gene3D" id="1.10.8.270">
    <property type="entry name" value="putative rabgap domain of human tbc1 domain family member 14 like domains"/>
    <property type="match status" value="1"/>
</dbReference>
<dbReference type="Proteomes" id="UP001516400">
    <property type="component" value="Unassembled WGS sequence"/>
</dbReference>
<evidence type="ECO:0000313" key="5">
    <source>
        <dbReference type="Proteomes" id="UP001516400"/>
    </source>
</evidence>
<name>A0ABD2NQD7_9CUCU</name>
<feature type="compositionally biased region" description="Basic and acidic residues" evidence="2">
    <location>
        <begin position="555"/>
        <end position="568"/>
    </location>
</feature>
<dbReference type="FunFam" id="1.10.8.270:FF:000041">
    <property type="entry name" value="TBC1 domain family member 25"/>
    <property type="match status" value="1"/>
</dbReference>
<dbReference type="GO" id="GO:0005096">
    <property type="term" value="F:GTPase activator activity"/>
    <property type="evidence" value="ECO:0007669"/>
    <property type="project" value="UniProtKB-KW"/>
</dbReference>
<feature type="compositionally biased region" description="Basic and acidic residues" evidence="2">
    <location>
        <begin position="534"/>
        <end position="543"/>
    </location>
</feature>
<dbReference type="InterPro" id="IPR035969">
    <property type="entry name" value="Rab-GAP_TBC_sf"/>
</dbReference>
<organism evidence="4 5">
    <name type="scientific">Cryptolaemus montrouzieri</name>
    <dbReference type="NCBI Taxonomy" id="559131"/>
    <lineage>
        <taxon>Eukaryota</taxon>
        <taxon>Metazoa</taxon>
        <taxon>Ecdysozoa</taxon>
        <taxon>Arthropoda</taxon>
        <taxon>Hexapoda</taxon>
        <taxon>Insecta</taxon>
        <taxon>Pterygota</taxon>
        <taxon>Neoptera</taxon>
        <taxon>Endopterygota</taxon>
        <taxon>Coleoptera</taxon>
        <taxon>Polyphaga</taxon>
        <taxon>Cucujiformia</taxon>
        <taxon>Coccinelloidea</taxon>
        <taxon>Coccinellidae</taxon>
        <taxon>Scymninae</taxon>
        <taxon>Scymnini</taxon>
        <taxon>Cryptolaemus</taxon>
    </lineage>
</organism>
<evidence type="ECO:0000259" key="3">
    <source>
        <dbReference type="PROSITE" id="PS50086"/>
    </source>
</evidence>
<dbReference type="SUPFAM" id="SSF47923">
    <property type="entry name" value="Ypt/Rab-GAP domain of gyp1p"/>
    <property type="match status" value="2"/>
</dbReference>
<evidence type="ECO:0000313" key="4">
    <source>
        <dbReference type="EMBL" id="KAL3280662.1"/>
    </source>
</evidence>
<dbReference type="SMART" id="SM00164">
    <property type="entry name" value="TBC"/>
    <property type="match status" value="1"/>
</dbReference>
<gene>
    <name evidence="4" type="ORF">HHI36_003900</name>
</gene>
<dbReference type="PROSITE" id="PS50086">
    <property type="entry name" value="TBC_RABGAP"/>
    <property type="match status" value="1"/>
</dbReference>
<feature type="domain" description="Rab-GAP TBC" evidence="3">
    <location>
        <begin position="209"/>
        <end position="419"/>
    </location>
</feature>
<dbReference type="AlphaFoldDB" id="A0ABD2NQD7"/>
<feature type="region of interest" description="Disordered" evidence="2">
    <location>
        <begin position="774"/>
        <end position="798"/>
    </location>
</feature>
<dbReference type="Pfam" id="PF00566">
    <property type="entry name" value="RabGAP-TBC"/>
    <property type="match status" value="1"/>
</dbReference>
<dbReference type="EMBL" id="JABFTP020000144">
    <property type="protein sequence ID" value="KAL3280662.1"/>
    <property type="molecule type" value="Genomic_DNA"/>
</dbReference>
<evidence type="ECO:0000256" key="1">
    <source>
        <dbReference type="ARBA" id="ARBA00022468"/>
    </source>
</evidence>
<sequence>MFVGFSREAIRVKVKKCEGSLPSEFRKFSVDPQITSFEVLQSILAKAFDLKGDFAICYRIVDGFGNETYMPLLSDWDLDAAFLKAHNISLISKSEPCLCLRVDLKPFEECSDDWEVRQPIAAYSPAKPLVPFQEIKQPPARLHGIFNQVGKTINLMQRAFNFGEDDGNQTVLQYPPKAPLSDAEFRRYLDPVGQIINAKELRSCIYFGGIEPSLRKVVWKHLLNVYPKGMTGKQRMDYIKKKATEYCMLKEVWKSAIAQGPVDGELAYTTGMVKKDVLRTDRHHEFYAGNDDNQNIASLFNILTTYALNHPKVSYCQGMSDLASPLLVTMNDEAHAYICFCALMERLCTNFMIDGIAMTQKFTHLSEAIMYYDSEFYNYLKIHQADDLLFCYRWLLLEMKREFAFEDSLRMLEVLWSSLPADPPEIELKLFDVKFQPTPLNTPPISPLVKTPRENAYAKVCALRRRSSSISLNTFTNRKKLDKSKRLNHSLDEMIIKSKNISDIKLKHQSIDDAILPTRNKESSPKLSTPKSPKSSDPDKNHTVLESSVIVNSKVEAHLPKPASETRSRSVSPLEQKSESGVVVSNHVNNHKVVSKVRSSSLSSSMTNLIKANKKGNHFKELKEKITSSKIFSSLDQLDGVSKDETDTKTPGKMIKNFNEFLNFASVNKNKISDKIMKLGSSEGSGDNPKITLTKSSLDDSEASSIDQNSSFVSKSRCVSTNSCSGDDTFDDYSPDDQEYFPLTTSVTRELRLEMDNLDRKVFGEHFNERLADSSSSECSNDYKTENEKDEPDFISDIGGDTFEKVEEILEYKKTDDIFVWENPLHQSSPNSQKTLPSGTSQDTLEMNTELPSIVNETSASKTVTPIRIINCTKSSDEIFGTSLSVAPKIEDSHQEASHISGIDNTIEINGIDMTNSCEEVTEGVKNSVLPPPDEFGGGNPFLMFLCITVLLQHRDHIIGKSMDYNEMAMHFDKMIRRHNVLSVLNQARQMYGSYMKQQSLLLKHHKT</sequence>
<keyword evidence="5" id="KW-1185">Reference proteome</keyword>